<dbReference type="EMBL" id="FP103042">
    <property type="protein sequence ID" value="CAX24214.1"/>
    <property type="molecule type" value="Genomic_DNA"/>
</dbReference>
<evidence type="ECO:0000313" key="2">
    <source>
        <dbReference type="EMBL" id="CAX24214.1"/>
    </source>
</evidence>
<sequence length="79" mass="8141">MASIALGRAKRVADAEAGKAQVMVSINDIQAAEITTAKASSDALNASGLNMVQGGACPATQMDGRRDDPTRNRANLRAV</sequence>
<gene>
    <name evidence="2" type="ORF">METD_I2561</name>
</gene>
<dbReference type="Proteomes" id="UP000008070">
    <property type="component" value="Chromosome"/>
</dbReference>
<dbReference type="AlphaFoldDB" id="C7C8E7"/>
<name>C7C8E7_METED</name>
<dbReference type="HOGENOM" id="CLU_2601988_0_0_5"/>
<dbReference type="KEGG" id="mdi:METDI2561"/>
<evidence type="ECO:0000313" key="3">
    <source>
        <dbReference type="Proteomes" id="UP000008070"/>
    </source>
</evidence>
<evidence type="ECO:0000256" key="1">
    <source>
        <dbReference type="SAM" id="MobiDB-lite"/>
    </source>
</evidence>
<proteinExistence type="predicted"/>
<accession>C7C8E7</accession>
<protein>
    <submittedName>
        <fullName evidence="2">Uncharacterized protein</fullName>
    </submittedName>
</protein>
<feature type="region of interest" description="Disordered" evidence="1">
    <location>
        <begin position="54"/>
        <end position="79"/>
    </location>
</feature>
<organism evidence="2 3">
    <name type="scientific">Methylorubrum extorquens (strain DSM 6343 / CIP 106787 / DM4)</name>
    <name type="common">Methylobacterium extorquens</name>
    <dbReference type="NCBI Taxonomy" id="661410"/>
    <lineage>
        <taxon>Bacteria</taxon>
        <taxon>Pseudomonadati</taxon>
        <taxon>Pseudomonadota</taxon>
        <taxon>Alphaproteobacteria</taxon>
        <taxon>Hyphomicrobiales</taxon>
        <taxon>Methylobacteriaceae</taxon>
        <taxon>Methylorubrum</taxon>
    </lineage>
</organism>
<reference evidence="3" key="1">
    <citation type="journal article" date="2009" name="PLoS ONE">
        <title>Methylobacterium genome sequences: a reference blueprint to investigate microbial metabolism of C1 compounds from natural and industrial sources.</title>
        <authorList>
            <person name="Vuilleumier S."/>
            <person name="Chistoserdova L."/>
            <person name="Lee M.-C."/>
            <person name="Bringel F."/>
            <person name="Lajus A."/>
            <person name="Zhou Y."/>
            <person name="Gourion B."/>
            <person name="Barbe V."/>
            <person name="Chang J."/>
            <person name="Cruveiller S."/>
            <person name="Dossat C."/>
            <person name="Gillett W."/>
            <person name="Gruffaz C."/>
            <person name="Haugen E."/>
            <person name="Hourcade E."/>
            <person name="Levy R."/>
            <person name="Mangenot S."/>
            <person name="Muller E."/>
            <person name="Nadalig T."/>
            <person name="Pagni M."/>
            <person name="Penny C."/>
            <person name="Peyraud R."/>
            <person name="Robinson D.G."/>
            <person name="Roche D."/>
            <person name="Rouy Z."/>
            <person name="Saenampechek C."/>
            <person name="Salvignol G."/>
            <person name="Vallenet D."/>
            <person name="Wu Z."/>
            <person name="Marx C.J."/>
            <person name="Vorholt J.A."/>
            <person name="Olson M.V."/>
            <person name="Kaul R."/>
            <person name="Weissenbach J."/>
            <person name="Medigue C."/>
            <person name="Lidstrom M.E."/>
        </authorList>
    </citation>
    <scope>NUCLEOTIDE SEQUENCE [LARGE SCALE GENOMIC DNA]</scope>
    <source>
        <strain evidence="3">DSM 6343 / CIP 106787 / DM4</strain>
    </source>
</reference>